<dbReference type="InterPro" id="IPR009057">
    <property type="entry name" value="Homeodomain-like_sf"/>
</dbReference>
<evidence type="ECO:0000256" key="2">
    <source>
        <dbReference type="ARBA" id="ARBA00023163"/>
    </source>
</evidence>
<comment type="caution">
    <text evidence="4">The sequence shown here is derived from an EMBL/GenBank/DDBJ whole genome shotgun (WGS) entry which is preliminary data.</text>
</comment>
<dbReference type="InterPro" id="IPR018060">
    <property type="entry name" value="HTH_AraC"/>
</dbReference>
<reference evidence="5" key="1">
    <citation type="journal article" date="2019" name="Int. J. Syst. Evol. Microbiol.">
        <title>The Global Catalogue of Microorganisms (GCM) 10K type strain sequencing project: providing services to taxonomists for standard genome sequencing and annotation.</title>
        <authorList>
            <consortium name="The Broad Institute Genomics Platform"/>
            <consortium name="The Broad Institute Genome Sequencing Center for Infectious Disease"/>
            <person name="Wu L."/>
            <person name="Ma J."/>
        </authorList>
    </citation>
    <scope>NUCLEOTIDE SEQUENCE [LARGE SCALE GENOMIC DNA]</scope>
    <source>
        <strain evidence="5">KCTC 42964</strain>
    </source>
</reference>
<dbReference type="Pfam" id="PF12833">
    <property type="entry name" value="HTH_18"/>
    <property type="match status" value="1"/>
</dbReference>
<sequence>MLGEDNPNVMLIGHERLFYNGLLGRACRLRAPGAFVIYAAPVGSFGLSVAGGPIQRRRIATVRPYVAHRVTSSSDLISVLMIEPESVAEDQLQALEARSATPAGAAEIDARIEAARAALAGTTDCSGFATDDFDRLFLGRLLAPRRLDERIERTIRHLVHDLPAATVTAEDCAREAGLSKSRYLHLFSQETGLRFRSVRMWKRARALMPHVNGPENLTHVAMDLGYPDSTHFSHSIRRIYGLTPSSIFRGSRQLRIVAGAHCPAA</sequence>
<keyword evidence="5" id="KW-1185">Reference proteome</keyword>
<protein>
    <submittedName>
        <fullName evidence="4">Helix-turn-helix transcriptional regulator</fullName>
    </submittedName>
</protein>
<feature type="domain" description="HTH araC/xylS-type" evidence="3">
    <location>
        <begin position="152"/>
        <end position="250"/>
    </location>
</feature>
<evidence type="ECO:0000259" key="3">
    <source>
        <dbReference type="PROSITE" id="PS01124"/>
    </source>
</evidence>
<dbReference type="SUPFAM" id="SSF46689">
    <property type="entry name" value="Homeodomain-like"/>
    <property type="match status" value="1"/>
</dbReference>
<accession>A0ABV7L331</accession>
<name>A0ABV7L331_9PROT</name>
<dbReference type="PROSITE" id="PS01124">
    <property type="entry name" value="HTH_ARAC_FAMILY_2"/>
    <property type="match status" value="1"/>
</dbReference>
<evidence type="ECO:0000313" key="5">
    <source>
        <dbReference type="Proteomes" id="UP001595528"/>
    </source>
</evidence>
<dbReference type="EMBL" id="JBHRTR010000029">
    <property type="protein sequence ID" value="MFC3228964.1"/>
    <property type="molecule type" value="Genomic_DNA"/>
</dbReference>
<organism evidence="4 5">
    <name type="scientific">Marinibaculum pumilum</name>
    <dbReference type="NCBI Taxonomy" id="1766165"/>
    <lineage>
        <taxon>Bacteria</taxon>
        <taxon>Pseudomonadati</taxon>
        <taxon>Pseudomonadota</taxon>
        <taxon>Alphaproteobacteria</taxon>
        <taxon>Rhodospirillales</taxon>
        <taxon>Rhodospirillaceae</taxon>
        <taxon>Marinibaculum</taxon>
    </lineage>
</organism>
<dbReference type="SMART" id="SM00342">
    <property type="entry name" value="HTH_ARAC"/>
    <property type="match status" value="1"/>
</dbReference>
<evidence type="ECO:0000313" key="4">
    <source>
        <dbReference type="EMBL" id="MFC3228964.1"/>
    </source>
</evidence>
<dbReference type="PANTHER" id="PTHR43436">
    <property type="entry name" value="ARAC-FAMILY TRANSCRIPTIONAL REGULATOR"/>
    <property type="match status" value="1"/>
</dbReference>
<dbReference type="Proteomes" id="UP001595528">
    <property type="component" value="Unassembled WGS sequence"/>
</dbReference>
<dbReference type="PANTHER" id="PTHR43436:SF1">
    <property type="entry name" value="TRANSCRIPTIONAL REGULATORY PROTEIN"/>
    <property type="match status" value="1"/>
</dbReference>
<keyword evidence="2" id="KW-0804">Transcription</keyword>
<dbReference type="Gene3D" id="1.10.10.60">
    <property type="entry name" value="Homeodomain-like"/>
    <property type="match status" value="1"/>
</dbReference>
<gene>
    <name evidence="4" type="ORF">ACFOGJ_17095</name>
</gene>
<dbReference type="RefSeq" id="WP_379902850.1">
    <property type="nucleotide sequence ID" value="NZ_JBHRTR010000029.1"/>
</dbReference>
<proteinExistence type="predicted"/>
<evidence type="ECO:0000256" key="1">
    <source>
        <dbReference type="ARBA" id="ARBA00023015"/>
    </source>
</evidence>
<keyword evidence="1" id="KW-0805">Transcription regulation</keyword>